<dbReference type="SUPFAM" id="SSF53098">
    <property type="entry name" value="Ribonuclease H-like"/>
    <property type="match status" value="1"/>
</dbReference>
<dbReference type="Gene3D" id="3.30.420.10">
    <property type="entry name" value="Ribonuclease H-like superfamily/Ribonuclease H"/>
    <property type="match status" value="1"/>
</dbReference>
<dbReference type="EMBL" id="LR215974">
    <property type="protein sequence ID" value="VFB04083.1"/>
    <property type="molecule type" value="Genomic_DNA"/>
</dbReference>
<evidence type="ECO:0000313" key="3">
    <source>
        <dbReference type="Proteomes" id="UP000290013"/>
    </source>
</evidence>
<evidence type="ECO:0000259" key="1">
    <source>
        <dbReference type="PROSITE" id="PS50994"/>
    </source>
</evidence>
<feature type="domain" description="Integrase catalytic" evidence="1">
    <location>
        <begin position="60"/>
        <end position="152"/>
    </location>
</feature>
<dbReference type="InterPro" id="IPR001584">
    <property type="entry name" value="Integrase_cat-core"/>
</dbReference>
<sequence>MELLDKQYFATPFYGVLRLTAHFQDLGYQINVKRMRRLMKLVNWKTIFREPKTTITNKLHKKYPYLLKDLKIEKQNQVWATDITYIPMRKGFMYLIAIIDLYSRKVLNWSLSNTMGAEWCAEVLDEAIQKHGCPEIFNTDQGSQFTSDALMY</sequence>
<dbReference type="AlphaFoldDB" id="A0A4U8WD62"/>
<organism evidence="2 3">
    <name type="scientific">Chryseobacterium taihuense</name>
    <dbReference type="NCBI Taxonomy" id="1141221"/>
    <lineage>
        <taxon>Bacteria</taxon>
        <taxon>Pseudomonadati</taxon>
        <taxon>Bacteroidota</taxon>
        <taxon>Flavobacteriia</taxon>
        <taxon>Flavobacteriales</taxon>
        <taxon>Weeksellaceae</taxon>
        <taxon>Chryseobacterium group</taxon>
        <taxon>Chryseobacterium</taxon>
    </lineage>
</organism>
<dbReference type="InterPro" id="IPR012337">
    <property type="entry name" value="RNaseH-like_sf"/>
</dbReference>
<dbReference type="RefSeq" id="WP_130914461.1">
    <property type="nucleotide sequence ID" value="NZ_LR215974.1"/>
</dbReference>
<dbReference type="Pfam" id="PF00665">
    <property type="entry name" value="rve"/>
    <property type="match status" value="1"/>
</dbReference>
<dbReference type="PANTHER" id="PTHR46889:SF4">
    <property type="entry name" value="TRANSPOSASE INSO FOR INSERTION SEQUENCE ELEMENT IS911B-RELATED"/>
    <property type="match status" value="1"/>
</dbReference>
<accession>A0A4U8WD62</accession>
<dbReference type="PANTHER" id="PTHR46889">
    <property type="entry name" value="TRANSPOSASE INSF FOR INSERTION SEQUENCE IS3B-RELATED"/>
    <property type="match status" value="1"/>
</dbReference>
<dbReference type="InterPro" id="IPR050900">
    <property type="entry name" value="Transposase_IS3/IS150/IS904"/>
</dbReference>
<proteinExistence type="predicted"/>
<dbReference type="GO" id="GO:0003676">
    <property type="term" value="F:nucleic acid binding"/>
    <property type="evidence" value="ECO:0007669"/>
    <property type="project" value="InterPro"/>
</dbReference>
<protein>
    <submittedName>
        <fullName evidence="2">Integrase core domain</fullName>
    </submittedName>
</protein>
<dbReference type="GO" id="GO:0015074">
    <property type="term" value="P:DNA integration"/>
    <property type="evidence" value="ECO:0007669"/>
    <property type="project" value="InterPro"/>
</dbReference>
<dbReference type="KEGG" id="ctai:NCTC12078_02106"/>
<dbReference type="PROSITE" id="PS50994">
    <property type="entry name" value="INTEGRASE"/>
    <property type="match status" value="1"/>
</dbReference>
<dbReference type="InterPro" id="IPR036397">
    <property type="entry name" value="RNaseH_sf"/>
</dbReference>
<name>A0A4U8WD62_9FLAO</name>
<evidence type="ECO:0000313" key="2">
    <source>
        <dbReference type="EMBL" id="VFB04083.1"/>
    </source>
</evidence>
<gene>
    <name evidence="2" type="ORF">NCTC12078_02106</name>
</gene>
<reference evidence="2 3" key="1">
    <citation type="submission" date="2019-02" db="EMBL/GenBank/DDBJ databases">
        <authorList>
            <consortium name="Pathogen Informatics"/>
        </authorList>
    </citation>
    <scope>NUCLEOTIDE SEQUENCE [LARGE SCALE GENOMIC DNA]</scope>
    <source>
        <strain evidence="2 3">3012STDY6944375</strain>
    </source>
</reference>
<dbReference type="Proteomes" id="UP000290013">
    <property type="component" value="Chromosome"/>
</dbReference>